<comment type="similarity">
    <text evidence="1">Belongs to the short-chain dehydrogenases/reductases (SDR) family.</text>
</comment>
<dbReference type="PANTHER" id="PTHR43639:SF1">
    <property type="entry name" value="SHORT-CHAIN DEHYDROGENASE_REDUCTASE FAMILY PROTEIN"/>
    <property type="match status" value="1"/>
</dbReference>
<dbReference type="PANTHER" id="PTHR43639">
    <property type="entry name" value="OXIDOREDUCTASE, SHORT-CHAIN DEHYDROGENASE/REDUCTASE FAMILY (AFU_ORTHOLOGUE AFUA_5G02870)"/>
    <property type="match status" value="1"/>
</dbReference>
<evidence type="ECO:0000256" key="1">
    <source>
        <dbReference type="ARBA" id="ARBA00006484"/>
    </source>
</evidence>
<keyword evidence="2" id="KW-0560">Oxidoreductase</keyword>
<dbReference type="CDD" id="cd05233">
    <property type="entry name" value="SDR_c"/>
    <property type="match status" value="1"/>
</dbReference>
<dbReference type="AlphaFoldDB" id="A0A2M9FXG0"/>
<accession>A0A2M9FXG0</accession>
<dbReference type="InterPro" id="IPR036291">
    <property type="entry name" value="NAD(P)-bd_dom_sf"/>
</dbReference>
<dbReference type="SUPFAM" id="SSF51735">
    <property type="entry name" value="NAD(P)-binding Rossmann-fold domains"/>
    <property type="match status" value="1"/>
</dbReference>
<organism evidence="3 4">
    <name type="scientific">Minwuia thermotolerans</name>
    <dbReference type="NCBI Taxonomy" id="2056226"/>
    <lineage>
        <taxon>Bacteria</taxon>
        <taxon>Pseudomonadati</taxon>
        <taxon>Pseudomonadota</taxon>
        <taxon>Alphaproteobacteria</taxon>
        <taxon>Minwuiales</taxon>
        <taxon>Minwuiaceae</taxon>
        <taxon>Minwuia</taxon>
    </lineage>
</organism>
<dbReference type="Proteomes" id="UP000229498">
    <property type="component" value="Unassembled WGS sequence"/>
</dbReference>
<gene>
    <name evidence="3" type="ORF">CVT23_19125</name>
</gene>
<dbReference type="PRINTS" id="PR00081">
    <property type="entry name" value="GDHRDH"/>
</dbReference>
<dbReference type="EMBL" id="PHIG01000048">
    <property type="protein sequence ID" value="PJK28143.1"/>
    <property type="molecule type" value="Genomic_DNA"/>
</dbReference>
<reference evidence="3 4" key="1">
    <citation type="submission" date="2017-11" db="EMBL/GenBank/DDBJ databases">
        <title>Draft genome sequence of Rhizobiales bacterium SY3-13.</title>
        <authorList>
            <person name="Sun C."/>
        </authorList>
    </citation>
    <scope>NUCLEOTIDE SEQUENCE [LARGE SCALE GENOMIC DNA]</scope>
    <source>
        <strain evidence="3 4">SY3-13</strain>
    </source>
</reference>
<dbReference type="InterPro" id="IPR002347">
    <property type="entry name" value="SDR_fam"/>
</dbReference>
<dbReference type="PROSITE" id="PS00061">
    <property type="entry name" value="ADH_SHORT"/>
    <property type="match status" value="1"/>
</dbReference>
<name>A0A2M9FXG0_9PROT</name>
<evidence type="ECO:0000313" key="3">
    <source>
        <dbReference type="EMBL" id="PJK28143.1"/>
    </source>
</evidence>
<evidence type="ECO:0000256" key="2">
    <source>
        <dbReference type="ARBA" id="ARBA00023002"/>
    </source>
</evidence>
<dbReference type="FunFam" id="3.40.50.720:FF:000084">
    <property type="entry name" value="Short-chain dehydrogenase reductase"/>
    <property type="match status" value="1"/>
</dbReference>
<keyword evidence="4" id="KW-1185">Reference proteome</keyword>
<dbReference type="InterPro" id="IPR020904">
    <property type="entry name" value="Sc_DH/Rdtase_CS"/>
</dbReference>
<dbReference type="Gene3D" id="3.40.50.720">
    <property type="entry name" value="NAD(P)-binding Rossmann-like Domain"/>
    <property type="match status" value="1"/>
</dbReference>
<sequence>MQDLKSKAAIVTGSATGVGAATAKLLAAQGCNVVVNYTKSKAEAEETMEACRAEGVKSIAVQANVAEDDDCRKLVDACIGEFGRLDHLVNNAGTTKFVAHSDLDGLDADDFRWIYSVNVVGPYQMIKHAAPHMRKNGGSVTNVSSIAGVTGLGSCVAYAASKGALNTMTLSLARALGPEIRVNAICPGMIQGKWLREGMGEDRYDGFLQHQLKTNPLQKVSTPEDNARAILMFIQGSDLITGETLLVDGGYHLGFAPTVAR</sequence>
<dbReference type="OrthoDB" id="9790146at2"/>
<protein>
    <submittedName>
        <fullName evidence="3">Oxidoreductase</fullName>
    </submittedName>
</protein>
<comment type="caution">
    <text evidence="3">The sequence shown here is derived from an EMBL/GenBank/DDBJ whole genome shotgun (WGS) entry which is preliminary data.</text>
</comment>
<evidence type="ECO:0000313" key="4">
    <source>
        <dbReference type="Proteomes" id="UP000229498"/>
    </source>
</evidence>
<dbReference type="Pfam" id="PF13561">
    <property type="entry name" value="adh_short_C2"/>
    <property type="match status" value="1"/>
</dbReference>
<dbReference type="RefSeq" id="WP_109793001.1">
    <property type="nucleotide sequence ID" value="NZ_PHIG01000048.1"/>
</dbReference>
<dbReference type="NCBIfam" id="NF005559">
    <property type="entry name" value="PRK07231.1"/>
    <property type="match status" value="1"/>
</dbReference>
<dbReference type="GO" id="GO:0016491">
    <property type="term" value="F:oxidoreductase activity"/>
    <property type="evidence" value="ECO:0007669"/>
    <property type="project" value="UniProtKB-KW"/>
</dbReference>
<proteinExistence type="inferred from homology"/>
<dbReference type="PRINTS" id="PR00080">
    <property type="entry name" value="SDRFAMILY"/>
</dbReference>